<dbReference type="Proteomes" id="UP001500305">
    <property type="component" value="Unassembled WGS sequence"/>
</dbReference>
<accession>A0ABN3E187</accession>
<sequence length="64" mass="7080">MAEPKYYTTAEKARLAYIVGKAALAAGRGKDLAKYDAQIDRIQQAAIEREKAEQAAKKSANHWT</sequence>
<dbReference type="EMBL" id="BAAATR010000011">
    <property type="protein sequence ID" value="GAA2246328.1"/>
    <property type="molecule type" value="Genomic_DNA"/>
</dbReference>
<evidence type="ECO:0000313" key="3">
    <source>
        <dbReference type="Proteomes" id="UP001500305"/>
    </source>
</evidence>
<protein>
    <submittedName>
        <fullName evidence="2">Uncharacterized protein</fullName>
    </submittedName>
</protein>
<dbReference type="RefSeq" id="WP_344636895.1">
    <property type="nucleotide sequence ID" value="NZ_BAAATR010000011.1"/>
</dbReference>
<reference evidence="2 3" key="1">
    <citation type="journal article" date="2019" name="Int. J. Syst. Evol. Microbiol.">
        <title>The Global Catalogue of Microorganisms (GCM) 10K type strain sequencing project: providing services to taxonomists for standard genome sequencing and annotation.</title>
        <authorList>
            <consortium name="The Broad Institute Genomics Platform"/>
            <consortium name="The Broad Institute Genome Sequencing Center for Infectious Disease"/>
            <person name="Wu L."/>
            <person name="Ma J."/>
        </authorList>
    </citation>
    <scope>NUCLEOTIDE SEQUENCE [LARGE SCALE GENOMIC DNA]</scope>
    <source>
        <strain evidence="2 3">JCM 7356</strain>
    </source>
</reference>
<proteinExistence type="predicted"/>
<evidence type="ECO:0000256" key="1">
    <source>
        <dbReference type="SAM" id="Coils"/>
    </source>
</evidence>
<name>A0ABN3E187_9ACTN</name>
<feature type="coiled-coil region" evidence="1">
    <location>
        <begin position="35"/>
        <end position="62"/>
    </location>
</feature>
<evidence type="ECO:0000313" key="2">
    <source>
        <dbReference type="EMBL" id="GAA2246328.1"/>
    </source>
</evidence>
<organism evidence="2 3">
    <name type="scientific">Kitasatospora cystarginea</name>
    <dbReference type="NCBI Taxonomy" id="58350"/>
    <lineage>
        <taxon>Bacteria</taxon>
        <taxon>Bacillati</taxon>
        <taxon>Actinomycetota</taxon>
        <taxon>Actinomycetes</taxon>
        <taxon>Kitasatosporales</taxon>
        <taxon>Streptomycetaceae</taxon>
        <taxon>Kitasatospora</taxon>
    </lineage>
</organism>
<comment type="caution">
    <text evidence="2">The sequence shown here is derived from an EMBL/GenBank/DDBJ whole genome shotgun (WGS) entry which is preliminary data.</text>
</comment>
<gene>
    <name evidence="2" type="ORF">GCM10010430_30440</name>
</gene>
<keyword evidence="1" id="KW-0175">Coiled coil</keyword>
<keyword evidence="3" id="KW-1185">Reference proteome</keyword>